<dbReference type="RefSeq" id="XP_067757352.1">
    <property type="nucleotide sequence ID" value="XM_067900989.1"/>
</dbReference>
<dbReference type="OrthoDB" id="264021at2759"/>
<feature type="compositionally biased region" description="Basic and acidic residues" evidence="1">
    <location>
        <begin position="507"/>
        <end position="517"/>
    </location>
</feature>
<keyword evidence="3" id="KW-1185">Reference proteome</keyword>
<organism evidence="2 3">
    <name type="scientific">Porcisia hertigi</name>
    <dbReference type="NCBI Taxonomy" id="2761500"/>
    <lineage>
        <taxon>Eukaryota</taxon>
        <taxon>Discoba</taxon>
        <taxon>Euglenozoa</taxon>
        <taxon>Kinetoplastea</taxon>
        <taxon>Metakinetoplastina</taxon>
        <taxon>Trypanosomatida</taxon>
        <taxon>Trypanosomatidae</taxon>
        <taxon>Leishmaniinae</taxon>
        <taxon>Porcisia</taxon>
    </lineage>
</organism>
<feature type="region of interest" description="Disordered" evidence="1">
    <location>
        <begin position="825"/>
        <end position="844"/>
    </location>
</feature>
<gene>
    <name evidence="2" type="ORF">JKF63_05019</name>
</gene>
<accession>A0A836LBE7</accession>
<dbReference type="GeneID" id="94291066"/>
<feature type="region of interest" description="Disordered" evidence="1">
    <location>
        <begin position="30"/>
        <end position="49"/>
    </location>
</feature>
<feature type="region of interest" description="Disordered" evidence="1">
    <location>
        <begin position="201"/>
        <end position="221"/>
    </location>
</feature>
<evidence type="ECO:0000256" key="1">
    <source>
        <dbReference type="SAM" id="MobiDB-lite"/>
    </source>
</evidence>
<feature type="region of interest" description="Disordered" evidence="1">
    <location>
        <begin position="503"/>
        <end position="528"/>
    </location>
</feature>
<feature type="region of interest" description="Disordered" evidence="1">
    <location>
        <begin position="572"/>
        <end position="597"/>
    </location>
</feature>
<dbReference type="KEGG" id="phet:94291066"/>
<comment type="caution">
    <text evidence="2">The sequence shown here is derived from an EMBL/GenBank/DDBJ whole genome shotgun (WGS) entry which is preliminary data.</text>
</comment>
<evidence type="ECO:0000313" key="2">
    <source>
        <dbReference type="EMBL" id="KAG5505684.1"/>
    </source>
</evidence>
<reference evidence="2 3" key="1">
    <citation type="submission" date="2021-02" db="EMBL/GenBank/DDBJ databases">
        <title>Porcisia hertigi Genome sequencing and assembly.</title>
        <authorList>
            <person name="Almutairi H."/>
            <person name="Gatherer D."/>
        </authorList>
    </citation>
    <scope>NUCLEOTIDE SEQUENCE [LARGE SCALE GENOMIC DNA]</scope>
    <source>
        <strain evidence="2 3">C119</strain>
    </source>
</reference>
<dbReference type="EMBL" id="JAFJZO010000021">
    <property type="protein sequence ID" value="KAG5505684.1"/>
    <property type="molecule type" value="Genomic_DNA"/>
</dbReference>
<evidence type="ECO:0000313" key="3">
    <source>
        <dbReference type="Proteomes" id="UP000674318"/>
    </source>
</evidence>
<proteinExistence type="predicted"/>
<feature type="region of interest" description="Disordered" evidence="1">
    <location>
        <begin position="394"/>
        <end position="414"/>
    </location>
</feature>
<protein>
    <submittedName>
        <fullName evidence="2">Uncharacterized protein</fullName>
    </submittedName>
</protein>
<name>A0A836LBE7_9TRYP</name>
<sequence>MCTPYTAIIEEHLLFIRARQLIVQALSSAGANGVPCGSSAPTQSSREHLEENVDSGDVCTSTRLAVLALPASLLHAWLRHTEAVEESNCTDVDANADVGATRLQTSGETWLSVQPALEYASLTYGPVHVINGLQWEEIKALYNAEQPRQKSLRESSASAVGPLSTRLTSPCILVHIVFLWIHEGRMYRLSPAQLPNVETKTRATPAPRLSPPPRATSAGLSVDPSSASLFTCYLTLEYPPGSQWPHRVPVPIAEPLLTRQELIELVRTTAKIHRHHPLRVAYRVWPQATPSMAPATPWSGGHTGTPSAATRAVVSAPTTRAPPLRALESNASMTEFIRDILSYGSTAVQIVAVRSSRVPVEYPSSKQHRAVNVSGQKKTSQRPSYLELNVPDVGEKSALPSTNGACGNEVERGRDWNDSVTRQMNASPVSCTARAQALSRMATAAGNKSGVDTAEPLSINNDAEGVCNSSEASTCTAHQEKTWQKPALNASPKAEDVAGMDCLGHASDSKASREDGPHPPLSDADEFNETWCSSDRHTEYVSGKGTIHDADLHQQDSQPTALKRTHIEENIQSHTCFGDSRGEEATPTRKKTSAHYPKQLSTVSFRNDHQANPLPHVCAPTPRPHQSPADSQDIYSGAAGEAITDRPPLASITQQRTTTSSCGSAVTADPAAMVFVRYDVDPTVVRISGPVSQTVLQHLQEVIFQRCCAHLCKDLDAPRPCFHAAQQPRHGGSGSGSTHLTKADTHSNDAYSAAVAASGGSCSMQGTGPPTAVHWPEYILPLYHYTFTRVEENALERCISEIMAVYQGLEQLPTKEADEWQRMVPSSAPAPGTLKEQQGIGHTA</sequence>
<dbReference type="Proteomes" id="UP000674318">
    <property type="component" value="Chromosome 21"/>
</dbReference>
<dbReference type="AlphaFoldDB" id="A0A836LBE7"/>